<sequence length="337" mass="39092">MFNNSTLNSTRPGIPVPYYGKIPWTAAFSLQFVMAMMGNFLIVWIVFRDNRLRSSTNYLITNMAVSDLFAALFAFPLMIKFIHFDNQWLIGGVIGNALCKLTPFAVDMSFVVSTYSCVGIAIDRYFAVAYPFKRPFQDKMKKVIAVIWIVAAVICSPSLYFLNARQSGNAFYCSVHRKDKSSFFSYHYILEGLTTILPVLFMTITYTLTICKLYHRQVPGLLTSGQRRRKQQNKKVLKHSVTIVVLLYLCRGFYFTFVMLNAQRKLNHLSDSSYKNLTYAAFFIVYFSLVYNFFIYLIFNDIYRENVKALIPKCCCRYDANMRQERPGEMIEMNELN</sequence>
<organism evidence="10 11">
    <name type="scientific">Exaiptasia diaphana</name>
    <name type="common">Tropical sea anemone</name>
    <name type="synonym">Aiptasia pulchella</name>
    <dbReference type="NCBI Taxonomy" id="2652724"/>
    <lineage>
        <taxon>Eukaryota</taxon>
        <taxon>Metazoa</taxon>
        <taxon>Cnidaria</taxon>
        <taxon>Anthozoa</taxon>
        <taxon>Hexacorallia</taxon>
        <taxon>Actiniaria</taxon>
        <taxon>Aiptasiidae</taxon>
        <taxon>Exaiptasia</taxon>
    </lineage>
</organism>
<proteinExistence type="predicted"/>
<dbReference type="AlphaFoldDB" id="A0A913XE06"/>
<evidence type="ECO:0000256" key="2">
    <source>
        <dbReference type="ARBA" id="ARBA00022692"/>
    </source>
</evidence>
<dbReference type="Pfam" id="PF00001">
    <property type="entry name" value="7tm_1"/>
    <property type="match status" value="1"/>
</dbReference>
<dbReference type="GO" id="GO:0004930">
    <property type="term" value="F:G protein-coupled receptor activity"/>
    <property type="evidence" value="ECO:0007669"/>
    <property type="project" value="UniProtKB-KW"/>
</dbReference>
<dbReference type="PROSITE" id="PS50262">
    <property type="entry name" value="G_PROTEIN_RECEP_F1_2"/>
    <property type="match status" value="1"/>
</dbReference>
<keyword evidence="11" id="KW-1185">Reference proteome</keyword>
<dbReference type="EnsemblMetazoa" id="XM_021047371.2">
    <property type="protein sequence ID" value="XP_020903030.1"/>
    <property type="gene ID" value="LOC110241511"/>
</dbReference>
<evidence type="ECO:0000256" key="6">
    <source>
        <dbReference type="ARBA" id="ARBA00023170"/>
    </source>
</evidence>
<keyword evidence="6" id="KW-0675">Receptor</keyword>
<dbReference type="PRINTS" id="PR00237">
    <property type="entry name" value="GPCRRHODOPSN"/>
</dbReference>
<feature type="transmembrane region" description="Helical" evidence="8">
    <location>
        <begin position="277"/>
        <end position="299"/>
    </location>
</feature>
<keyword evidence="4" id="KW-0297">G-protein coupled receptor</keyword>
<dbReference type="SMART" id="SM01381">
    <property type="entry name" value="7TM_GPCR_Srsx"/>
    <property type="match status" value="1"/>
</dbReference>
<dbReference type="CDD" id="cd00637">
    <property type="entry name" value="7tm_classA_rhodopsin-like"/>
    <property type="match status" value="1"/>
</dbReference>
<dbReference type="KEGG" id="epa:110241511"/>
<protein>
    <recommendedName>
        <fullName evidence="9">G-protein coupled receptors family 1 profile domain-containing protein</fullName>
    </recommendedName>
</protein>
<evidence type="ECO:0000256" key="7">
    <source>
        <dbReference type="ARBA" id="ARBA00023224"/>
    </source>
</evidence>
<evidence type="ECO:0000259" key="9">
    <source>
        <dbReference type="PROSITE" id="PS50262"/>
    </source>
</evidence>
<dbReference type="Gene3D" id="1.20.1070.10">
    <property type="entry name" value="Rhodopsin 7-helix transmembrane proteins"/>
    <property type="match status" value="1"/>
</dbReference>
<name>A0A913XE06_EXADI</name>
<evidence type="ECO:0000313" key="11">
    <source>
        <dbReference type="Proteomes" id="UP000887567"/>
    </source>
</evidence>
<feature type="transmembrane region" description="Helical" evidence="8">
    <location>
        <begin position="59"/>
        <end position="84"/>
    </location>
</feature>
<evidence type="ECO:0000313" key="10">
    <source>
        <dbReference type="EnsemblMetazoa" id="XP_020903030.1"/>
    </source>
</evidence>
<dbReference type="GeneID" id="110241511"/>
<dbReference type="PANTHER" id="PTHR45695">
    <property type="entry name" value="LEUCOKININ RECEPTOR-RELATED"/>
    <property type="match status" value="1"/>
</dbReference>
<evidence type="ECO:0000256" key="5">
    <source>
        <dbReference type="ARBA" id="ARBA00023136"/>
    </source>
</evidence>
<keyword evidence="5 8" id="KW-0472">Membrane</keyword>
<dbReference type="RefSeq" id="XP_020903030.1">
    <property type="nucleotide sequence ID" value="XM_021047371.2"/>
</dbReference>
<evidence type="ECO:0000256" key="4">
    <source>
        <dbReference type="ARBA" id="ARBA00023040"/>
    </source>
</evidence>
<keyword evidence="7" id="KW-0807">Transducer</keyword>
<evidence type="ECO:0000256" key="3">
    <source>
        <dbReference type="ARBA" id="ARBA00022989"/>
    </source>
</evidence>
<dbReference type="PANTHER" id="PTHR45695:SF9">
    <property type="entry name" value="LEUCOKININ RECEPTOR"/>
    <property type="match status" value="1"/>
</dbReference>
<feature type="transmembrane region" description="Helical" evidence="8">
    <location>
        <begin position="143"/>
        <end position="162"/>
    </location>
</feature>
<keyword evidence="3 8" id="KW-1133">Transmembrane helix</keyword>
<dbReference type="InterPro" id="IPR017452">
    <property type="entry name" value="GPCR_Rhodpsn_7TM"/>
</dbReference>
<feature type="transmembrane region" description="Helical" evidence="8">
    <location>
        <begin position="104"/>
        <end position="122"/>
    </location>
</feature>
<feature type="transmembrane region" description="Helical" evidence="8">
    <location>
        <begin position="22"/>
        <end position="47"/>
    </location>
</feature>
<dbReference type="GO" id="GO:0005886">
    <property type="term" value="C:plasma membrane"/>
    <property type="evidence" value="ECO:0007669"/>
    <property type="project" value="TreeGrafter"/>
</dbReference>
<dbReference type="OrthoDB" id="10011262at2759"/>
<feature type="domain" description="G-protein coupled receptors family 1 profile" evidence="9">
    <location>
        <begin position="38"/>
        <end position="296"/>
    </location>
</feature>
<feature type="transmembrane region" description="Helical" evidence="8">
    <location>
        <begin position="195"/>
        <end position="215"/>
    </location>
</feature>
<reference evidence="10" key="1">
    <citation type="submission" date="2022-11" db="UniProtKB">
        <authorList>
            <consortium name="EnsemblMetazoa"/>
        </authorList>
    </citation>
    <scope>IDENTIFICATION</scope>
</reference>
<accession>A0A913XE06</accession>
<evidence type="ECO:0000256" key="1">
    <source>
        <dbReference type="ARBA" id="ARBA00004141"/>
    </source>
</evidence>
<evidence type="ECO:0000256" key="8">
    <source>
        <dbReference type="SAM" id="Phobius"/>
    </source>
</evidence>
<feature type="transmembrane region" description="Helical" evidence="8">
    <location>
        <begin position="236"/>
        <end position="257"/>
    </location>
</feature>
<keyword evidence="2 8" id="KW-0812">Transmembrane</keyword>
<dbReference type="Proteomes" id="UP000887567">
    <property type="component" value="Unplaced"/>
</dbReference>
<dbReference type="SUPFAM" id="SSF81321">
    <property type="entry name" value="Family A G protein-coupled receptor-like"/>
    <property type="match status" value="1"/>
</dbReference>
<dbReference type="InterPro" id="IPR000276">
    <property type="entry name" value="GPCR_Rhodpsn"/>
</dbReference>
<comment type="subcellular location">
    <subcellularLocation>
        <location evidence="1">Membrane</location>
        <topology evidence="1">Multi-pass membrane protein</topology>
    </subcellularLocation>
</comment>